<dbReference type="Proteomes" id="UP000729402">
    <property type="component" value="Unassembled WGS sequence"/>
</dbReference>
<feature type="region of interest" description="Disordered" evidence="1">
    <location>
        <begin position="105"/>
        <end position="124"/>
    </location>
</feature>
<evidence type="ECO:0000256" key="1">
    <source>
        <dbReference type="SAM" id="MobiDB-lite"/>
    </source>
</evidence>
<name>A0A8J5RSP1_ZIZPA</name>
<reference evidence="2" key="2">
    <citation type="submission" date="2021-02" db="EMBL/GenBank/DDBJ databases">
        <authorList>
            <person name="Kimball J.A."/>
            <person name="Haas M.W."/>
            <person name="Macchietto M."/>
            <person name="Kono T."/>
            <person name="Duquette J."/>
            <person name="Shao M."/>
        </authorList>
    </citation>
    <scope>NUCLEOTIDE SEQUENCE</scope>
    <source>
        <tissue evidence="2">Fresh leaf tissue</tissue>
    </source>
</reference>
<organism evidence="2 3">
    <name type="scientific">Zizania palustris</name>
    <name type="common">Northern wild rice</name>
    <dbReference type="NCBI Taxonomy" id="103762"/>
    <lineage>
        <taxon>Eukaryota</taxon>
        <taxon>Viridiplantae</taxon>
        <taxon>Streptophyta</taxon>
        <taxon>Embryophyta</taxon>
        <taxon>Tracheophyta</taxon>
        <taxon>Spermatophyta</taxon>
        <taxon>Magnoliopsida</taxon>
        <taxon>Liliopsida</taxon>
        <taxon>Poales</taxon>
        <taxon>Poaceae</taxon>
        <taxon>BOP clade</taxon>
        <taxon>Oryzoideae</taxon>
        <taxon>Oryzeae</taxon>
        <taxon>Zizaniinae</taxon>
        <taxon>Zizania</taxon>
    </lineage>
</organism>
<reference evidence="2" key="1">
    <citation type="journal article" date="2021" name="bioRxiv">
        <title>Whole Genome Assembly and Annotation of Northern Wild Rice, Zizania palustris L., Supports a Whole Genome Duplication in the Zizania Genus.</title>
        <authorList>
            <person name="Haas M."/>
            <person name="Kono T."/>
            <person name="Macchietto M."/>
            <person name="Millas R."/>
            <person name="McGilp L."/>
            <person name="Shao M."/>
            <person name="Duquette J."/>
            <person name="Hirsch C.N."/>
            <person name="Kimball J."/>
        </authorList>
    </citation>
    <scope>NUCLEOTIDE SEQUENCE</scope>
    <source>
        <tissue evidence="2">Fresh leaf tissue</tissue>
    </source>
</reference>
<proteinExistence type="predicted"/>
<dbReference type="EMBL" id="JAAALK010000288">
    <property type="protein sequence ID" value="KAG8052664.1"/>
    <property type="molecule type" value="Genomic_DNA"/>
</dbReference>
<sequence length="124" mass="13386">MSFLCCVLGIQGLGTYTRKSWPNLTVGSSGRWKRAAIGNNAFSSPSTSPAPTPMAAVKLMRNGARWKEMETARSGVNGEEQWAVEGVSGWEQRLYVVIDLTGVSTDTSGKADEEWGKVEEGEEG</sequence>
<keyword evidence="3" id="KW-1185">Reference proteome</keyword>
<evidence type="ECO:0000313" key="2">
    <source>
        <dbReference type="EMBL" id="KAG8052664.1"/>
    </source>
</evidence>
<feature type="compositionally biased region" description="Basic and acidic residues" evidence="1">
    <location>
        <begin position="109"/>
        <end position="124"/>
    </location>
</feature>
<protein>
    <submittedName>
        <fullName evidence="2">Uncharacterized protein</fullName>
    </submittedName>
</protein>
<comment type="caution">
    <text evidence="2">The sequence shown here is derived from an EMBL/GenBank/DDBJ whole genome shotgun (WGS) entry which is preliminary data.</text>
</comment>
<accession>A0A8J5RSP1</accession>
<gene>
    <name evidence="2" type="ORF">GUJ93_ZPchr0001g30394</name>
</gene>
<evidence type="ECO:0000313" key="3">
    <source>
        <dbReference type="Proteomes" id="UP000729402"/>
    </source>
</evidence>
<dbReference type="AlphaFoldDB" id="A0A8J5RSP1"/>